<evidence type="ECO:0000256" key="19">
    <source>
        <dbReference type="ARBA" id="ARBA00023180"/>
    </source>
</evidence>
<dbReference type="InterPro" id="IPR051809">
    <property type="entry name" value="Plant_receptor-like_S/T_kinase"/>
</dbReference>
<evidence type="ECO:0000256" key="5">
    <source>
        <dbReference type="ARBA" id="ARBA00022475"/>
    </source>
</evidence>
<keyword evidence="30" id="KW-1185">Reference proteome</keyword>
<evidence type="ECO:0000256" key="20">
    <source>
        <dbReference type="ARBA" id="ARBA00047899"/>
    </source>
</evidence>
<keyword evidence="9" id="KW-0808">Transferase</keyword>
<dbReference type="PROSITE" id="PS50011">
    <property type="entry name" value="PROTEIN_KINASE_DOM"/>
    <property type="match status" value="1"/>
</dbReference>
<reference evidence="29" key="1">
    <citation type="submission" date="2020-10" db="EMBL/GenBank/DDBJ databases">
        <authorList>
            <person name="Han B."/>
            <person name="Lu T."/>
            <person name="Zhao Q."/>
            <person name="Huang X."/>
            <person name="Zhao Y."/>
        </authorList>
    </citation>
    <scope>NUCLEOTIDE SEQUENCE</scope>
</reference>
<dbReference type="GO" id="GO:0004674">
    <property type="term" value="F:protein serine/threonine kinase activity"/>
    <property type="evidence" value="ECO:0007669"/>
    <property type="project" value="UniProtKB-KW"/>
</dbReference>
<evidence type="ECO:0000256" key="2">
    <source>
        <dbReference type="ARBA" id="ARBA00004389"/>
    </source>
</evidence>
<evidence type="ECO:0000256" key="6">
    <source>
        <dbReference type="ARBA" id="ARBA00022527"/>
    </source>
</evidence>
<evidence type="ECO:0000256" key="26">
    <source>
        <dbReference type="SAM" id="Phobius"/>
    </source>
</evidence>
<dbReference type="Gene3D" id="3.80.10.10">
    <property type="entry name" value="Ribonuclease Inhibitor"/>
    <property type="match status" value="4"/>
</dbReference>
<dbReference type="PANTHER" id="PTHR27008:SF521">
    <property type="entry name" value="OS11G0490200 PROTEIN"/>
    <property type="match status" value="1"/>
</dbReference>
<keyword evidence="18" id="KW-0675">Receptor</keyword>
<evidence type="ECO:0000256" key="17">
    <source>
        <dbReference type="ARBA" id="ARBA00023136"/>
    </source>
</evidence>
<sequence length="1039" mass="113420">MFPILLLLLIAYELRMVPSASAIAVNKNPDEGILLEIKASLNQQHGVLAAWNTTTKFCHWPGVSCSLKHKDRVTVLNLTSQGFSGTITSSIGNLTFLRILDLSSNKLQGEIPVSVGQLPRLQHLNLSNNMLQGEITTQLKNCTSLERIELDSNFFTGEIPAWLGGLPLKVINLRKNNFTGVIPESLGNLSSLQEIYLTRNELEGTIPEGLGGLNNSLMFLDLGENHFSGSLPKTFFNISSLILFRVTKNELHGMLPSDLGVHLPNLKYLRLGMNHFTGSLPASLANATEIYSLDISFNNFTGSVPPEIGKLCPDYISFDTNQLTATSAQDWKFVTFLTNCTRLRIFDVQDNMLGAMLPSSVSNLSAQLQVLYVGYNEISGKIPFGIRNLVGLTQLELSNNQFTGVLPESIGMLNSLQALGFDGNQLTGFLPSSLGNLTKLLHLYTSHNMFEGALPTSLGSLQDLTMATFNNNKFTGLFPTVTLNISSLSFALDLSYNNFIGPLPPEVGSLTKLAYLYIPGNNLSGSIPDAISNCQSLIGLRLDTNSFNGTIPASISKMKGLIILTLDNNALSGPIPQELGLMDGLQGLNLSRNNLFGRIPETFENMTSLDKLDLSFNHLDGKVPLHGVFSNVTGFLFDGNLGLCGGIPELHLPPCLQNSVDDRKRKVAPIFKVILPIAGILFCFGLVLISISLKKKQKSQSTSLTELHLMDDKYPRVSYAELLQGTNGFDTNNLIGKGRYGSVYKCSLLLKNMITTVAVKVFDLQQPGSSKSFISECEALTKIRHRNLVGVITCCSSSDSTQNDFKAIVFEFMPNGSLHRWLHLDEHTSQQWHGLTLTQRLNIAVDVADALEYLHNSCEPPIVHCDLKPSNILLDQELVAHVGDFGLAKVLPNPASEQQVDSNSTMGIRGTIGYVAPEYGGGAQVSPCGDVYSFGIVILELFTGLTPTEDMFKDGLTLQKHAENAFPGMLMNIVDPILVSDEEAQASTSQGARNAMEDINKVMLSITKLALSCSKHAPTERISMRDAAAEMRRIRDTIL</sequence>
<evidence type="ECO:0000256" key="3">
    <source>
        <dbReference type="ARBA" id="ARBA00008684"/>
    </source>
</evidence>
<keyword evidence="5" id="KW-1003">Cell membrane</keyword>
<evidence type="ECO:0000256" key="18">
    <source>
        <dbReference type="ARBA" id="ARBA00023170"/>
    </source>
</evidence>
<comment type="similarity">
    <text evidence="3">Belongs to the protein kinase superfamily. Ser/Thr protein kinase family.</text>
</comment>
<evidence type="ECO:0000256" key="8">
    <source>
        <dbReference type="ARBA" id="ARBA00022614"/>
    </source>
</evidence>
<dbReference type="PROSITE" id="PS00107">
    <property type="entry name" value="PROTEIN_KINASE_ATP"/>
    <property type="match status" value="1"/>
</dbReference>
<evidence type="ECO:0000256" key="13">
    <source>
        <dbReference type="ARBA" id="ARBA00022741"/>
    </source>
</evidence>
<evidence type="ECO:0000256" key="1">
    <source>
        <dbReference type="ARBA" id="ARBA00004162"/>
    </source>
</evidence>
<keyword evidence="17 26" id="KW-0472">Membrane</keyword>
<keyword evidence="12" id="KW-0677">Repeat</keyword>
<dbReference type="GO" id="GO:0009791">
    <property type="term" value="P:post-embryonic development"/>
    <property type="evidence" value="ECO:0007669"/>
    <property type="project" value="UniProtKB-ARBA"/>
</dbReference>
<evidence type="ECO:0000256" key="11">
    <source>
        <dbReference type="ARBA" id="ARBA00022729"/>
    </source>
</evidence>
<evidence type="ECO:0000256" key="15">
    <source>
        <dbReference type="ARBA" id="ARBA00022840"/>
    </source>
</evidence>
<evidence type="ECO:0000256" key="23">
    <source>
        <dbReference type="ARBA" id="ARBA00056628"/>
    </source>
</evidence>
<proteinExistence type="inferred from homology"/>
<evidence type="ECO:0000256" key="24">
    <source>
        <dbReference type="ARBA" id="ARBA00072040"/>
    </source>
</evidence>
<keyword evidence="16 26" id="KW-1133">Transmembrane helix</keyword>
<dbReference type="FunFam" id="3.80.10.10:FF:000095">
    <property type="entry name" value="LRR receptor-like serine/threonine-protein kinase GSO1"/>
    <property type="match status" value="1"/>
</dbReference>
<comment type="subcellular location">
    <subcellularLocation>
        <location evidence="1">Cell membrane</location>
        <topology evidence="1">Single-pass membrane protein</topology>
    </subcellularLocation>
    <subcellularLocation>
        <location evidence="2">Endoplasmic reticulum membrane</location>
        <topology evidence="2">Single-pass membrane protein</topology>
    </subcellularLocation>
</comment>
<dbReference type="InterPro" id="IPR017441">
    <property type="entry name" value="Protein_kinase_ATP_BS"/>
</dbReference>
<evidence type="ECO:0000256" key="25">
    <source>
        <dbReference type="PROSITE-ProRule" id="PRU10141"/>
    </source>
</evidence>
<comment type="function">
    <text evidence="22">Receptor kinase that detects X.oryzae pv. oryzae protein Ax21 to promote innate immunity. Following X.oryzae pv. oryzae protein Ax21 detection, undergoes cleavage, releasing the processed protein kinase Xa21 chain.</text>
</comment>
<keyword evidence="13 25" id="KW-0547">Nucleotide-binding</keyword>
<accession>A0A811QLQ1</accession>
<dbReference type="OrthoDB" id="676979at2759"/>
<comment type="catalytic activity">
    <reaction evidence="20">
        <text>L-threonyl-[protein] + ATP = O-phospho-L-threonyl-[protein] + ADP + H(+)</text>
        <dbReference type="Rhea" id="RHEA:46608"/>
        <dbReference type="Rhea" id="RHEA-COMP:11060"/>
        <dbReference type="Rhea" id="RHEA-COMP:11605"/>
        <dbReference type="ChEBI" id="CHEBI:15378"/>
        <dbReference type="ChEBI" id="CHEBI:30013"/>
        <dbReference type="ChEBI" id="CHEBI:30616"/>
        <dbReference type="ChEBI" id="CHEBI:61977"/>
        <dbReference type="ChEBI" id="CHEBI:456216"/>
        <dbReference type="EC" id="2.7.11.1"/>
    </reaction>
</comment>
<evidence type="ECO:0000256" key="21">
    <source>
        <dbReference type="ARBA" id="ARBA00048679"/>
    </source>
</evidence>
<dbReference type="PROSITE" id="PS00108">
    <property type="entry name" value="PROTEIN_KINASE_ST"/>
    <property type="match status" value="1"/>
</dbReference>
<evidence type="ECO:0000256" key="12">
    <source>
        <dbReference type="ARBA" id="ARBA00022737"/>
    </source>
</evidence>
<dbReference type="Gene3D" id="1.10.510.10">
    <property type="entry name" value="Transferase(Phosphotransferase) domain 1"/>
    <property type="match status" value="1"/>
</dbReference>
<keyword evidence="7" id="KW-0597">Phosphoprotein</keyword>
<evidence type="ECO:0000256" key="22">
    <source>
        <dbReference type="ARBA" id="ARBA00054320"/>
    </source>
</evidence>
<dbReference type="InterPro" id="IPR003591">
    <property type="entry name" value="Leu-rich_rpt_typical-subtyp"/>
</dbReference>
<dbReference type="InterPro" id="IPR008271">
    <property type="entry name" value="Ser/Thr_kinase_AS"/>
</dbReference>
<evidence type="ECO:0000313" key="30">
    <source>
        <dbReference type="Proteomes" id="UP000604825"/>
    </source>
</evidence>
<keyword evidence="19" id="KW-0325">Glycoprotein</keyword>
<dbReference type="InterPro" id="IPR032675">
    <property type="entry name" value="LRR_dom_sf"/>
</dbReference>
<dbReference type="FunFam" id="1.10.510.10:FF:000358">
    <property type="entry name" value="Putative leucine-rich repeat receptor-like serine/threonine-protein kinase"/>
    <property type="match status" value="1"/>
</dbReference>
<keyword evidence="14" id="KW-0418">Kinase</keyword>
<dbReference type="GO" id="GO:0005789">
    <property type="term" value="C:endoplasmic reticulum membrane"/>
    <property type="evidence" value="ECO:0007669"/>
    <property type="project" value="UniProtKB-SubCell"/>
</dbReference>
<evidence type="ECO:0000256" key="14">
    <source>
        <dbReference type="ARBA" id="ARBA00022777"/>
    </source>
</evidence>
<comment type="function">
    <text evidence="23">The processed protein kinase Xa21 chain released by protein cleavage after X.oryzae pv. oryzae protein Ax21 detection translocates into the nucleus where it can bind and regulate WRKY62, a transcription factor. Confers resistance to the bacterial pathogen X.oryzae pv. oryzae (Xoo).</text>
</comment>
<evidence type="ECO:0000256" key="16">
    <source>
        <dbReference type="ARBA" id="ARBA00022989"/>
    </source>
</evidence>
<keyword evidence="15 25" id="KW-0067">ATP-binding</keyword>
<dbReference type="InterPro" id="IPR001611">
    <property type="entry name" value="Leu-rich_rpt"/>
</dbReference>
<comment type="catalytic activity">
    <reaction evidence="21">
        <text>L-seryl-[protein] + ATP = O-phospho-L-seryl-[protein] + ADP + H(+)</text>
        <dbReference type="Rhea" id="RHEA:17989"/>
        <dbReference type="Rhea" id="RHEA-COMP:9863"/>
        <dbReference type="Rhea" id="RHEA-COMP:11604"/>
        <dbReference type="ChEBI" id="CHEBI:15378"/>
        <dbReference type="ChEBI" id="CHEBI:29999"/>
        <dbReference type="ChEBI" id="CHEBI:30616"/>
        <dbReference type="ChEBI" id="CHEBI:83421"/>
        <dbReference type="ChEBI" id="CHEBI:456216"/>
        <dbReference type="EC" id="2.7.11.1"/>
    </reaction>
</comment>
<dbReference type="SMART" id="SM00220">
    <property type="entry name" value="S_TKc"/>
    <property type="match status" value="1"/>
</dbReference>
<protein>
    <recommendedName>
        <fullName evidence="24">Receptor kinase-like protein Xa21</fullName>
        <ecNumber evidence="4">2.7.11.1</ecNumber>
    </recommendedName>
</protein>
<feature type="signal peptide" evidence="27">
    <location>
        <begin position="1"/>
        <end position="22"/>
    </location>
</feature>
<gene>
    <name evidence="29" type="ORF">NCGR_LOCUS40567</name>
</gene>
<evidence type="ECO:0000256" key="7">
    <source>
        <dbReference type="ARBA" id="ARBA00022553"/>
    </source>
</evidence>
<evidence type="ECO:0000313" key="29">
    <source>
        <dbReference type="EMBL" id="CAD6257077.1"/>
    </source>
</evidence>
<dbReference type="InterPro" id="IPR000719">
    <property type="entry name" value="Prot_kinase_dom"/>
</dbReference>
<evidence type="ECO:0000256" key="9">
    <source>
        <dbReference type="ARBA" id="ARBA00022679"/>
    </source>
</evidence>
<evidence type="ECO:0000256" key="27">
    <source>
        <dbReference type="SAM" id="SignalP"/>
    </source>
</evidence>
<keyword evidence="6" id="KW-0723">Serine/threonine-protein kinase</keyword>
<comment type="caution">
    <text evidence="29">The sequence shown here is derived from an EMBL/GenBank/DDBJ whole genome shotgun (WGS) entry which is preliminary data.</text>
</comment>
<keyword evidence="8" id="KW-0433">Leucine-rich repeat</keyword>
<dbReference type="Pfam" id="PF13855">
    <property type="entry name" value="LRR_8"/>
    <property type="match status" value="2"/>
</dbReference>
<dbReference type="Pfam" id="PF00560">
    <property type="entry name" value="LRR_1"/>
    <property type="match status" value="8"/>
</dbReference>
<dbReference type="EC" id="2.7.11.1" evidence="4"/>
<name>A0A811QLQ1_9POAL</name>
<feature type="binding site" evidence="25">
    <location>
        <position position="760"/>
    </location>
    <ligand>
        <name>ATP</name>
        <dbReference type="ChEBI" id="CHEBI:30616"/>
    </ligand>
</feature>
<evidence type="ECO:0000256" key="4">
    <source>
        <dbReference type="ARBA" id="ARBA00012513"/>
    </source>
</evidence>
<dbReference type="EMBL" id="CAJGYO010000010">
    <property type="protein sequence ID" value="CAD6257077.1"/>
    <property type="molecule type" value="Genomic_DNA"/>
</dbReference>
<dbReference type="Pfam" id="PF00069">
    <property type="entry name" value="Pkinase"/>
    <property type="match status" value="1"/>
</dbReference>
<dbReference type="Pfam" id="PF08263">
    <property type="entry name" value="LRRNT_2"/>
    <property type="match status" value="1"/>
</dbReference>
<dbReference type="FunFam" id="3.80.10.10:FF:000233">
    <property type="entry name" value="Leucine-rich repeat receptor-like protein kinase TDR"/>
    <property type="match status" value="1"/>
</dbReference>
<dbReference type="InterPro" id="IPR011009">
    <property type="entry name" value="Kinase-like_dom_sf"/>
</dbReference>
<dbReference type="GO" id="GO:0005886">
    <property type="term" value="C:plasma membrane"/>
    <property type="evidence" value="ECO:0007669"/>
    <property type="project" value="UniProtKB-SubCell"/>
</dbReference>
<dbReference type="AlphaFoldDB" id="A0A811QLQ1"/>
<evidence type="ECO:0000259" key="28">
    <source>
        <dbReference type="PROSITE" id="PS50011"/>
    </source>
</evidence>
<dbReference type="InterPro" id="IPR013210">
    <property type="entry name" value="LRR_N_plant-typ"/>
</dbReference>
<dbReference type="Proteomes" id="UP000604825">
    <property type="component" value="Unassembled WGS sequence"/>
</dbReference>
<dbReference type="PANTHER" id="PTHR27008">
    <property type="entry name" value="OS04G0122200 PROTEIN"/>
    <property type="match status" value="1"/>
</dbReference>
<dbReference type="GO" id="GO:0005524">
    <property type="term" value="F:ATP binding"/>
    <property type="evidence" value="ECO:0007669"/>
    <property type="project" value="UniProtKB-UniRule"/>
</dbReference>
<keyword evidence="10 26" id="KW-0812">Transmembrane</keyword>
<dbReference type="SUPFAM" id="SSF52058">
    <property type="entry name" value="L domain-like"/>
    <property type="match status" value="2"/>
</dbReference>
<dbReference type="FunFam" id="3.30.200.20:FF:000432">
    <property type="entry name" value="LRR receptor-like serine/threonine-protein kinase EFR"/>
    <property type="match status" value="1"/>
</dbReference>
<feature type="transmembrane region" description="Helical" evidence="26">
    <location>
        <begin position="673"/>
        <end position="693"/>
    </location>
</feature>
<dbReference type="Gene3D" id="3.30.200.20">
    <property type="entry name" value="Phosphorylase Kinase, domain 1"/>
    <property type="match status" value="1"/>
</dbReference>
<evidence type="ECO:0000256" key="10">
    <source>
        <dbReference type="ARBA" id="ARBA00022692"/>
    </source>
</evidence>
<dbReference type="SUPFAM" id="SSF56112">
    <property type="entry name" value="Protein kinase-like (PK-like)"/>
    <property type="match status" value="1"/>
</dbReference>
<dbReference type="SMART" id="SM00369">
    <property type="entry name" value="LRR_TYP"/>
    <property type="match status" value="9"/>
</dbReference>
<organism evidence="29 30">
    <name type="scientific">Miscanthus lutarioriparius</name>
    <dbReference type="NCBI Taxonomy" id="422564"/>
    <lineage>
        <taxon>Eukaryota</taxon>
        <taxon>Viridiplantae</taxon>
        <taxon>Streptophyta</taxon>
        <taxon>Embryophyta</taxon>
        <taxon>Tracheophyta</taxon>
        <taxon>Spermatophyta</taxon>
        <taxon>Magnoliopsida</taxon>
        <taxon>Liliopsida</taxon>
        <taxon>Poales</taxon>
        <taxon>Poaceae</taxon>
        <taxon>PACMAD clade</taxon>
        <taxon>Panicoideae</taxon>
        <taxon>Andropogonodae</taxon>
        <taxon>Andropogoneae</taxon>
        <taxon>Saccharinae</taxon>
        <taxon>Miscanthus</taxon>
    </lineage>
</organism>
<keyword evidence="11 27" id="KW-0732">Signal</keyword>
<feature type="chain" id="PRO_5032532421" description="Receptor kinase-like protein Xa21" evidence="27">
    <location>
        <begin position="23"/>
        <end position="1039"/>
    </location>
</feature>
<feature type="domain" description="Protein kinase" evidence="28">
    <location>
        <begin position="729"/>
        <end position="1039"/>
    </location>
</feature>